<proteinExistence type="predicted"/>
<name>A0A834H5L7_RHOSS</name>
<organism evidence="4 5">
    <name type="scientific">Rhododendron simsii</name>
    <name type="common">Sims's rhododendron</name>
    <dbReference type="NCBI Taxonomy" id="118357"/>
    <lineage>
        <taxon>Eukaryota</taxon>
        <taxon>Viridiplantae</taxon>
        <taxon>Streptophyta</taxon>
        <taxon>Embryophyta</taxon>
        <taxon>Tracheophyta</taxon>
        <taxon>Spermatophyta</taxon>
        <taxon>Magnoliopsida</taxon>
        <taxon>eudicotyledons</taxon>
        <taxon>Gunneridae</taxon>
        <taxon>Pentapetalae</taxon>
        <taxon>asterids</taxon>
        <taxon>Ericales</taxon>
        <taxon>Ericaceae</taxon>
        <taxon>Ericoideae</taxon>
        <taxon>Rhodoreae</taxon>
        <taxon>Rhododendron</taxon>
    </lineage>
</organism>
<feature type="domain" description="F-box" evidence="2">
    <location>
        <begin position="72"/>
        <end position="105"/>
    </location>
</feature>
<dbReference type="Proteomes" id="UP000626092">
    <property type="component" value="Unassembled WGS sequence"/>
</dbReference>
<dbReference type="OrthoDB" id="581708at2759"/>
<accession>A0A834H5L7</accession>
<dbReference type="Pfam" id="PF08268">
    <property type="entry name" value="FBA_3"/>
    <property type="match status" value="1"/>
</dbReference>
<evidence type="ECO:0000256" key="1">
    <source>
        <dbReference type="SAM" id="MobiDB-lite"/>
    </source>
</evidence>
<dbReference type="InterPro" id="IPR017451">
    <property type="entry name" value="F-box-assoc_interact_dom"/>
</dbReference>
<dbReference type="NCBIfam" id="TIGR01640">
    <property type="entry name" value="F_box_assoc_1"/>
    <property type="match status" value="1"/>
</dbReference>
<evidence type="ECO:0000313" key="5">
    <source>
        <dbReference type="Proteomes" id="UP000626092"/>
    </source>
</evidence>
<evidence type="ECO:0008006" key="6">
    <source>
        <dbReference type="Google" id="ProtNLM"/>
    </source>
</evidence>
<dbReference type="InterPro" id="IPR013187">
    <property type="entry name" value="F-box-assoc_dom_typ3"/>
</dbReference>
<gene>
    <name evidence="4" type="ORF">RHSIM_Rhsim04G0064500</name>
</gene>
<evidence type="ECO:0000259" key="3">
    <source>
        <dbReference type="Pfam" id="PF08268"/>
    </source>
</evidence>
<feature type="compositionally biased region" description="Polar residues" evidence="1">
    <location>
        <begin position="43"/>
        <end position="53"/>
    </location>
</feature>
<feature type="domain" description="F-box associated beta-propeller type 3" evidence="3">
    <location>
        <begin position="156"/>
        <end position="307"/>
    </location>
</feature>
<dbReference type="InterPro" id="IPR036047">
    <property type="entry name" value="F-box-like_dom_sf"/>
</dbReference>
<comment type="caution">
    <text evidence="4">The sequence shown here is derived from an EMBL/GenBank/DDBJ whole genome shotgun (WGS) entry which is preliminary data.</text>
</comment>
<dbReference type="PANTHER" id="PTHR35546:SF115">
    <property type="entry name" value="F-BOX DOMAIN-CONTAINING PROTEIN"/>
    <property type="match status" value="1"/>
</dbReference>
<dbReference type="SUPFAM" id="SSF81383">
    <property type="entry name" value="F-box domain"/>
    <property type="match status" value="1"/>
</dbReference>
<dbReference type="CDD" id="cd22157">
    <property type="entry name" value="F-box_AtFBW1-like"/>
    <property type="match status" value="1"/>
</dbReference>
<protein>
    <recommendedName>
        <fullName evidence="6">F-box domain-containing protein</fullName>
    </recommendedName>
</protein>
<evidence type="ECO:0000259" key="2">
    <source>
        <dbReference type="Pfam" id="PF00646"/>
    </source>
</evidence>
<feature type="region of interest" description="Disordered" evidence="1">
    <location>
        <begin position="32"/>
        <end position="61"/>
    </location>
</feature>
<dbReference type="PANTHER" id="PTHR35546">
    <property type="entry name" value="F-BOX PROTEIN INTERACTION DOMAIN PROTEIN-RELATED"/>
    <property type="match status" value="1"/>
</dbReference>
<dbReference type="AlphaFoldDB" id="A0A834H5L7"/>
<sequence length="426" mass="47628">MDSLSGKGICGALPDAPGNPCFICNGSQMTRTRASTKRKKSLTGATPTVQSPAADNAHEPPPAANAIGCSVDLLTEILLRSPAKSLIRFKCVSKNWLSLISDSQFSRNHSRRNPRANPISGLYFYNRSRLKSVSFHGEQNLPSLPFFDVLGCHENLTSIVDSCNGLLLCENLDFDGKEFVAQYIVCNVSTQKYRVLPKPTGNSARWINHRAFLAFDPSKPPHYKVVLVSYLSPPPYEINVFFSRTGCWKKVFAQHTCHGPSAYWNGAIHWVGHENCLRFDVDTEEMIATPNRPLPKILSQDKIRYLGECGGRLFLIQSRSRKVLGFRILELCGTLWGSFQVNLRPIISAFSEIETTFEFDVLSLLCVGDVEKKENFTLVLAIPGRIIAYNLHRKTCDVLCNLSEDDFIERGRNGFAYPFVETLSPV</sequence>
<keyword evidence="5" id="KW-1185">Reference proteome</keyword>
<evidence type="ECO:0000313" key="4">
    <source>
        <dbReference type="EMBL" id="KAF7145118.1"/>
    </source>
</evidence>
<dbReference type="Pfam" id="PF00646">
    <property type="entry name" value="F-box"/>
    <property type="match status" value="1"/>
</dbReference>
<reference evidence="4" key="1">
    <citation type="submission" date="2019-11" db="EMBL/GenBank/DDBJ databases">
        <authorList>
            <person name="Liu Y."/>
            <person name="Hou J."/>
            <person name="Li T.-Q."/>
            <person name="Guan C.-H."/>
            <person name="Wu X."/>
            <person name="Wu H.-Z."/>
            <person name="Ling F."/>
            <person name="Zhang R."/>
            <person name="Shi X.-G."/>
            <person name="Ren J.-P."/>
            <person name="Chen E.-F."/>
            <person name="Sun J.-M."/>
        </authorList>
    </citation>
    <scope>NUCLEOTIDE SEQUENCE</scope>
    <source>
        <strain evidence="4">Adult_tree_wgs_1</strain>
        <tissue evidence="4">Leaves</tissue>
    </source>
</reference>
<dbReference type="InterPro" id="IPR001810">
    <property type="entry name" value="F-box_dom"/>
</dbReference>
<dbReference type="InterPro" id="IPR055290">
    <property type="entry name" value="At3g26010-like"/>
</dbReference>
<dbReference type="EMBL" id="WJXA01000004">
    <property type="protein sequence ID" value="KAF7145118.1"/>
    <property type="molecule type" value="Genomic_DNA"/>
</dbReference>